<evidence type="ECO:0000313" key="2">
    <source>
        <dbReference type="EMBL" id="PWJ80615.1"/>
    </source>
</evidence>
<name>A0A316BZT9_PSESE</name>
<dbReference type="EMBL" id="QGGG01000012">
    <property type="protein sequence ID" value="PWJ80615.1"/>
    <property type="molecule type" value="Genomic_DNA"/>
</dbReference>
<keyword evidence="3" id="KW-1185">Reference proteome</keyword>
<accession>A0A316BZT9</accession>
<feature type="region of interest" description="Disordered" evidence="1">
    <location>
        <begin position="1"/>
        <end position="58"/>
    </location>
</feature>
<evidence type="ECO:0000256" key="1">
    <source>
        <dbReference type="SAM" id="MobiDB-lite"/>
    </source>
</evidence>
<dbReference type="AntiFam" id="ANF00163">
    <property type="entry name" value="Shadow ORF (opposite pspPIM)"/>
</dbReference>
<gene>
    <name evidence="2" type="ORF">C7441_112157</name>
</gene>
<proteinExistence type="predicted"/>
<dbReference type="Proteomes" id="UP000245396">
    <property type="component" value="Unassembled WGS sequence"/>
</dbReference>
<comment type="caution">
    <text evidence="2">The sequence shown here is derived from an EMBL/GenBank/DDBJ whole genome shotgun (WGS) entry which is preliminary data.</text>
</comment>
<feature type="compositionally biased region" description="Basic and acidic residues" evidence="1">
    <location>
        <begin position="1"/>
        <end position="20"/>
    </location>
</feature>
<dbReference type="AlphaFoldDB" id="A0A316BZT9"/>
<feature type="compositionally biased region" description="Basic and acidic residues" evidence="1">
    <location>
        <begin position="35"/>
        <end position="58"/>
    </location>
</feature>
<evidence type="ECO:0000313" key="3">
    <source>
        <dbReference type="Proteomes" id="UP000245396"/>
    </source>
</evidence>
<protein>
    <submittedName>
        <fullName evidence="2">Uncharacterized protein</fullName>
    </submittedName>
</protein>
<sequence>MARADFRRREQSDLNRETKLAKVSPYPLGSSDFVSPRREHAANVLDEHEPAPRLDDNAPRVGPEIPFIELALLPAGKAVRLARDTANEAVHASTPAAAVEGSGIAPHRSRSQETLFHRCHQVRDGKCFPLHHTDCSSAWNCQLKAEIEPAASGADGEDAEVVGTKSHIHAALRLHIKIW</sequence>
<organism evidence="2 3">
    <name type="scientific">Pseudaminobacter salicylatoxidans</name>
    <dbReference type="NCBI Taxonomy" id="93369"/>
    <lineage>
        <taxon>Bacteria</taxon>
        <taxon>Pseudomonadati</taxon>
        <taxon>Pseudomonadota</taxon>
        <taxon>Alphaproteobacteria</taxon>
        <taxon>Hyphomicrobiales</taxon>
        <taxon>Phyllobacteriaceae</taxon>
        <taxon>Pseudaminobacter</taxon>
    </lineage>
</organism>
<reference evidence="2 3" key="1">
    <citation type="submission" date="2018-05" db="EMBL/GenBank/DDBJ databases">
        <title>Genomic Encyclopedia of Type Strains, Phase IV (KMG-IV): sequencing the most valuable type-strain genomes for metagenomic binning, comparative biology and taxonomic classification.</title>
        <authorList>
            <person name="Goeker M."/>
        </authorList>
    </citation>
    <scope>NUCLEOTIDE SEQUENCE [LARGE SCALE GENOMIC DNA]</scope>
    <source>
        <strain evidence="2 3">DSM 6986</strain>
    </source>
</reference>